<dbReference type="CDD" id="cd02247">
    <property type="entry name" value="cupin_pirin_C"/>
    <property type="match status" value="1"/>
</dbReference>
<name>A0A1G7QAP6_9SPHN</name>
<organism evidence="2 3">
    <name type="scientific">Sphingomonas carotinifaciens</name>
    <dbReference type="NCBI Taxonomy" id="1166323"/>
    <lineage>
        <taxon>Bacteria</taxon>
        <taxon>Pseudomonadati</taxon>
        <taxon>Pseudomonadota</taxon>
        <taxon>Alphaproteobacteria</taxon>
        <taxon>Sphingomonadales</taxon>
        <taxon>Sphingomonadaceae</taxon>
        <taxon>Sphingomonas</taxon>
    </lineage>
</organism>
<dbReference type="RefSeq" id="WP_235904148.1">
    <property type="nucleotide sequence ID" value="NZ_FNBI01000008.1"/>
</dbReference>
<sequence length="113" mass="11677">MLAVVRLAAGAAITLPAPRARSVLFYTVAGSVEVGGDTVAPWQLATFADDGEVITVRSAAGAVLLFGHADPIDEPVVAHGPFVMTTREEISDAIRDYQAGRFNGTGPLLDVGA</sequence>
<reference evidence="2 3" key="1">
    <citation type="submission" date="2016-10" db="EMBL/GenBank/DDBJ databases">
        <authorList>
            <person name="Varghese N."/>
            <person name="Submissions S."/>
        </authorList>
    </citation>
    <scope>NUCLEOTIDE SEQUENCE [LARGE SCALE GENOMIC DNA]</scope>
    <source>
        <strain evidence="2 3">S7-754</strain>
    </source>
</reference>
<dbReference type="InterPro" id="IPR014710">
    <property type="entry name" value="RmlC-like_jellyroll"/>
</dbReference>
<evidence type="ECO:0000313" key="3">
    <source>
        <dbReference type="Proteomes" id="UP000323502"/>
    </source>
</evidence>
<gene>
    <name evidence="2" type="ORF">SAMN05216557_10829</name>
</gene>
<dbReference type="Proteomes" id="UP000323502">
    <property type="component" value="Unassembled WGS sequence"/>
</dbReference>
<dbReference type="InterPro" id="IPR053186">
    <property type="entry name" value="QDO-related"/>
</dbReference>
<evidence type="ECO:0000313" key="2">
    <source>
        <dbReference type="EMBL" id="SDF95515.1"/>
    </source>
</evidence>
<dbReference type="AlphaFoldDB" id="A0A1G7QAP6"/>
<accession>A0A1G7QAP6</accession>
<dbReference type="InterPro" id="IPR008778">
    <property type="entry name" value="Pirin_C_dom"/>
</dbReference>
<dbReference type="PANTHER" id="PTHR43594:SF1">
    <property type="entry name" value="QUERCETIN 2,3-DIOXYGENASE PA2418-RELATED"/>
    <property type="match status" value="1"/>
</dbReference>
<proteinExistence type="predicted"/>
<dbReference type="PANTHER" id="PTHR43594">
    <property type="entry name" value="QUERCETIN 2,3-DIOXYGENASE"/>
    <property type="match status" value="1"/>
</dbReference>
<keyword evidence="3" id="KW-1185">Reference proteome</keyword>
<dbReference type="Pfam" id="PF05726">
    <property type="entry name" value="Pirin_C"/>
    <property type="match status" value="1"/>
</dbReference>
<dbReference type="Gene3D" id="2.60.120.10">
    <property type="entry name" value="Jelly Rolls"/>
    <property type="match status" value="2"/>
</dbReference>
<evidence type="ECO:0000259" key="1">
    <source>
        <dbReference type="Pfam" id="PF05726"/>
    </source>
</evidence>
<protein>
    <recommendedName>
        <fullName evidence="1">Pirin C-terminal domain-containing protein</fullName>
    </recommendedName>
</protein>
<feature type="domain" description="Pirin C-terminal" evidence="1">
    <location>
        <begin position="4"/>
        <end position="102"/>
    </location>
</feature>
<dbReference type="InterPro" id="IPR011051">
    <property type="entry name" value="RmlC_Cupin_sf"/>
</dbReference>
<dbReference type="EMBL" id="FNBI01000008">
    <property type="protein sequence ID" value="SDF95515.1"/>
    <property type="molecule type" value="Genomic_DNA"/>
</dbReference>
<dbReference type="SUPFAM" id="SSF51182">
    <property type="entry name" value="RmlC-like cupins"/>
    <property type="match status" value="1"/>
</dbReference>